<gene>
    <name evidence="1" type="ORF">F8M41_005637</name>
</gene>
<evidence type="ECO:0008006" key="3">
    <source>
        <dbReference type="Google" id="ProtNLM"/>
    </source>
</evidence>
<comment type="caution">
    <text evidence="1">The sequence shown here is derived from an EMBL/GenBank/DDBJ whole genome shotgun (WGS) entry which is preliminary data.</text>
</comment>
<feature type="non-terminal residue" evidence="1">
    <location>
        <position position="115"/>
    </location>
</feature>
<dbReference type="OrthoDB" id="10554214at2759"/>
<dbReference type="AlphaFoldDB" id="A0A8H4A4I0"/>
<evidence type="ECO:0000313" key="1">
    <source>
        <dbReference type="EMBL" id="KAF0429788.1"/>
    </source>
</evidence>
<organism evidence="1 2">
    <name type="scientific">Gigaspora margarita</name>
    <dbReference type="NCBI Taxonomy" id="4874"/>
    <lineage>
        <taxon>Eukaryota</taxon>
        <taxon>Fungi</taxon>
        <taxon>Fungi incertae sedis</taxon>
        <taxon>Mucoromycota</taxon>
        <taxon>Glomeromycotina</taxon>
        <taxon>Glomeromycetes</taxon>
        <taxon>Diversisporales</taxon>
        <taxon>Gigasporaceae</taxon>
        <taxon>Gigaspora</taxon>
    </lineage>
</organism>
<dbReference type="Proteomes" id="UP000439903">
    <property type="component" value="Unassembled WGS sequence"/>
</dbReference>
<dbReference type="EMBL" id="WTPW01001535">
    <property type="protein sequence ID" value="KAF0429788.1"/>
    <property type="molecule type" value="Genomic_DNA"/>
</dbReference>
<sequence length="115" mass="13396">MNCSICNFLPAEAKFCFNCSNQVACTKCNANLIPNANFCYNCRTAIKRRSPSFKQYNNEDFSSKKYNNEELIKNLVEKEKYKDLDKGFEQQIKTHNIICGNIIHKAKNKQIKEQM</sequence>
<name>A0A8H4A4I0_GIGMA</name>
<accession>A0A8H4A4I0</accession>
<evidence type="ECO:0000313" key="2">
    <source>
        <dbReference type="Proteomes" id="UP000439903"/>
    </source>
</evidence>
<proteinExistence type="predicted"/>
<keyword evidence="2" id="KW-1185">Reference proteome</keyword>
<reference evidence="1 2" key="1">
    <citation type="journal article" date="2019" name="Environ. Microbiol.">
        <title>At the nexus of three kingdoms: the genome of the mycorrhizal fungus Gigaspora margarita provides insights into plant, endobacterial and fungal interactions.</title>
        <authorList>
            <person name="Venice F."/>
            <person name="Ghignone S."/>
            <person name="Salvioli di Fossalunga A."/>
            <person name="Amselem J."/>
            <person name="Novero M."/>
            <person name="Xianan X."/>
            <person name="Sedzielewska Toro K."/>
            <person name="Morin E."/>
            <person name="Lipzen A."/>
            <person name="Grigoriev I.V."/>
            <person name="Henrissat B."/>
            <person name="Martin F.M."/>
            <person name="Bonfante P."/>
        </authorList>
    </citation>
    <scope>NUCLEOTIDE SEQUENCE [LARGE SCALE GENOMIC DNA]</scope>
    <source>
        <strain evidence="1 2">BEG34</strain>
    </source>
</reference>
<protein>
    <recommendedName>
        <fullName evidence="3">DZANK-type domain-containing protein</fullName>
    </recommendedName>
</protein>